<dbReference type="EMBL" id="JABEPP010000006">
    <property type="protein sequence ID" value="NNM74781.1"/>
    <property type="molecule type" value="Genomic_DNA"/>
</dbReference>
<gene>
    <name evidence="1" type="ORF">HJG44_20680</name>
</gene>
<reference evidence="1 2" key="1">
    <citation type="submission" date="2020-04" db="EMBL/GenBank/DDBJ databases">
        <title>Enterovirga sp. isolate from soil.</title>
        <authorList>
            <person name="Chea S."/>
            <person name="Kim D.-U."/>
        </authorList>
    </citation>
    <scope>NUCLEOTIDE SEQUENCE [LARGE SCALE GENOMIC DNA]</scope>
    <source>
        <strain evidence="1 2">DB1703</strain>
    </source>
</reference>
<dbReference type="Gene3D" id="2.40.50.140">
    <property type="entry name" value="Nucleic acid-binding proteins"/>
    <property type="match status" value="1"/>
</dbReference>
<dbReference type="Pfam" id="PF10991">
    <property type="entry name" value="Enc34_ssDNA-bd"/>
    <property type="match status" value="1"/>
</dbReference>
<keyword evidence="2" id="KW-1185">Reference proteome</keyword>
<accession>A0A849IBX8</accession>
<dbReference type="AlphaFoldDB" id="A0A849IBX8"/>
<evidence type="ECO:0000313" key="2">
    <source>
        <dbReference type="Proteomes" id="UP000564885"/>
    </source>
</evidence>
<protein>
    <submittedName>
        <fullName evidence="1">DUF2815 family protein</fullName>
    </submittedName>
</protein>
<dbReference type="Proteomes" id="UP000564885">
    <property type="component" value="Unassembled WGS sequence"/>
</dbReference>
<dbReference type="InterPro" id="IPR022595">
    <property type="entry name" value="Enc34_ssDNA-bd"/>
</dbReference>
<dbReference type="RefSeq" id="WP_171220228.1">
    <property type="nucleotide sequence ID" value="NZ_JABEPP010000006.1"/>
</dbReference>
<sequence length="196" mass="21732">MSVERNGVILLGPGRLSYPHLLKPQETENGPRYNTSLLLPPTYDFTLLKDRLKAAWIKKFGEDKAKWPKGDLVRTPDKVIKKAEECYRAADGSRLYGPEFDGWFVISASTSGDDAGPEIVDAMKQPVTSSREVYPGRWARISVRPYGYANKTRGVTLGLGNVQLLRHDTPLGGRTTAASDFDEVAEEMDADDGAWD</sequence>
<proteinExistence type="predicted"/>
<dbReference type="SUPFAM" id="SSF50249">
    <property type="entry name" value="Nucleic acid-binding proteins"/>
    <property type="match status" value="1"/>
</dbReference>
<organism evidence="1 2">
    <name type="scientific">Enterovirga aerilata</name>
    <dbReference type="NCBI Taxonomy" id="2730920"/>
    <lineage>
        <taxon>Bacteria</taxon>
        <taxon>Pseudomonadati</taxon>
        <taxon>Pseudomonadota</taxon>
        <taxon>Alphaproteobacteria</taxon>
        <taxon>Hyphomicrobiales</taxon>
        <taxon>Methylobacteriaceae</taxon>
        <taxon>Enterovirga</taxon>
    </lineage>
</organism>
<dbReference type="InterPro" id="IPR012340">
    <property type="entry name" value="NA-bd_OB-fold"/>
</dbReference>
<evidence type="ECO:0000313" key="1">
    <source>
        <dbReference type="EMBL" id="NNM74781.1"/>
    </source>
</evidence>
<comment type="caution">
    <text evidence="1">The sequence shown here is derived from an EMBL/GenBank/DDBJ whole genome shotgun (WGS) entry which is preliminary data.</text>
</comment>
<name>A0A849IBX8_9HYPH</name>